<evidence type="ECO:0000259" key="3">
    <source>
        <dbReference type="PROSITE" id="PS50873"/>
    </source>
</evidence>
<sequence>MLRKLNGMSTAPSLLDSLEFSFHDCFVQVIHGAASTRASIPEKTQKSALHNSNYVVEDACPGIVSSADIIPLATRDAVVTVSSPGSSHNGGGALRVLLQSSLQFQRNRPPRPQYGTLSGGVLEIRLSQSCLDGPGQHSSAGPRHRVPLGQELLQAAGEKPWHSTDRSRAHLRLQKE</sequence>
<feature type="compositionally biased region" description="Basic and acidic residues" evidence="2">
    <location>
        <begin position="159"/>
        <end position="176"/>
    </location>
</feature>
<feature type="region of interest" description="Disordered" evidence="2">
    <location>
        <begin position="155"/>
        <end position="176"/>
    </location>
</feature>
<accession>A0ABP0UG23</accession>
<dbReference type="Gene3D" id="1.10.520.10">
    <property type="match status" value="1"/>
</dbReference>
<gene>
    <name evidence="4" type="ORF">CSSPTR1EN2_LOCUS15428</name>
</gene>
<dbReference type="InterPro" id="IPR002016">
    <property type="entry name" value="Haem_peroxidase"/>
</dbReference>
<reference evidence="4" key="1">
    <citation type="submission" date="2024-02" db="EMBL/GenBank/DDBJ databases">
        <authorList>
            <consortium name="ELIXIR-Norway"/>
            <consortium name="Elixir Norway"/>
        </authorList>
    </citation>
    <scope>NUCLEOTIDE SEQUENCE</scope>
</reference>
<evidence type="ECO:0000313" key="4">
    <source>
        <dbReference type="EMBL" id="CAK9220381.1"/>
    </source>
</evidence>
<feature type="domain" description="Plant heme peroxidase family profile" evidence="3">
    <location>
        <begin position="18"/>
        <end position="96"/>
    </location>
</feature>
<proteinExistence type="inferred from homology"/>
<name>A0ABP0UG23_9BRYO</name>
<comment type="similarity">
    <text evidence="1">Belongs to the peroxidase family.</text>
</comment>
<dbReference type="EMBL" id="OZ019895">
    <property type="protein sequence ID" value="CAK9220381.1"/>
    <property type="molecule type" value="Genomic_DNA"/>
</dbReference>
<keyword evidence="5" id="KW-1185">Reference proteome</keyword>
<evidence type="ECO:0000313" key="5">
    <source>
        <dbReference type="Proteomes" id="UP001497512"/>
    </source>
</evidence>
<dbReference type="PROSITE" id="PS50873">
    <property type="entry name" value="PEROXIDASE_4"/>
    <property type="match status" value="1"/>
</dbReference>
<dbReference type="Pfam" id="PF00141">
    <property type="entry name" value="peroxidase"/>
    <property type="match status" value="1"/>
</dbReference>
<evidence type="ECO:0000256" key="1">
    <source>
        <dbReference type="RuleBase" id="RU004241"/>
    </source>
</evidence>
<organism evidence="4 5">
    <name type="scientific">Sphagnum troendelagicum</name>
    <dbReference type="NCBI Taxonomy" id="128251"/>
    <lineage>
        <taxon>Eukaryota</taxon>
        <taxon>Viridiplantae</taxon>
        <taxon>Streptophyta</taxon>
        <taxon>Embryophyta</taxon>
        <taxon>Bryophyta</taxon>
        <taxon>Sphagnophytina</taxon>
        <taxon>Sphagnopsida</taxon>
        <taxon>Sphagnales</taxon>
        <taxon>Sphagnaceae</taxon>
        <taxon>Sphagnum</taxon>
    </lineage>
</organism>
<dbReference type="Proteomes" id="UP001497512">
    <property type="component" value="Chromosome 3"/>
</dbReference>
<evidence type="ECO:0000256" key="2">
    <source>
        <dbReference type="SAM" id="MobiDB-lite"/>
    </source>
</evidence>
<dbReference type="InterPro" id="IPR010255">
    <property type="entry name" value="Haem_peroxidase_sf"/>
</dbReference>
<protein>
    <recommendedName>
        <fullName evidence="3">Plant heme peroxidase family profile domain-containing protein</fullName>
    </recommendedName>
</protein>
<dbReference type="SUPFAM" id="SSF48113">
    <property type="entry name" value="Heme-dependent peroxidases"/>
    <property type="match status" value="1"/>
</dbReference>